<reference evidence="13" key="1">
    <citation type="submission" date="2022-11" db="EMBL/GenBank/DDBJ databases">
        <title>Hoeflea poritis sp. nov., isolated from scleractinian coral Porites lutea.</title>
        <authorList>
            <person name="Zhang G."/>
            <person name="Wei Q."/>
            <person name="Cai L."/>
        </authorList>
    </citation>
    <scope>NUCLEOTIDE SEQUENCE</scope>
    <source>
        <strain evidence="13">E7-10</strain>
    </source>
</reference>
<comment type="catalytic activity">
    <reaction evidence="11">
        <text>[GlcNAc-(1-&gt;4)-Mur2Ac(oyl-L-Ala-gamma-D-Glu-L-Lys-D-Ala-D-Ala)](n)-di-trans,octa-cis-undecaprenyl diphosphate + beta-D-GlcNAc-(1-&gt;4)-Mur2Ac(oyl-L-Ala-gamma-D-Glu-L-Lys-D-Ala-D-Ala)-di-trans,octa-cis-undecaprenyl diphosphate = [GlcNAc-(1-&gt;4)-Mur2Ac(oyl-L-Ala-gamma-D-Glu-L-Lys-D-Ala-D-Ala)](n+1)-di-trans,octa-cis-undecaprenyl diphosphate + di-trans,octa-cis-undecaprenyl diphosphate + H(+)</text>
        <dbReference type="Rhea" id="RHEA:23708"/>
        <dbReference type="Rhea" id="RHEA-COMP:9602"/>
        <dbReference type="Rhea" id="RHEA-COMP:9603"/>
        <dbReference type="ChEBI" id="CHEBI:15378"/>
        <dbReference type="ChEBI" id="CHEBI:58405"/>
        <dbReference type="ChEBI" id="CHEBI:60033"/>
        <dbReference type="ChEBI" id="CHEBI:78435"/>
        <dbReference type="EC" id="2.4.99.28"/>
    </reaction>
</comment>
<evidence type="ECO:0000256" key="11">
    <source>
        <dbReference type="HAMAP-Rule" id="MF_00766"/>
    </source>
</evidence>
<organism evidence="13 14">
    <name type="scientific">Hoeflea poritis</name>
    <dbReference type="NCBI Taxonomy" id="2993659"/>
    <lineage>
        <taxon>Bacteria</taxon>
        <taxon>Pseudomonadati</taxon>
        <taxon>Pseudomonadota</taxon>
        <taxon>Alphaproteobacteria</taxon>
        <taxon>Hyphomicrobiales</taxon>
        <taxon>Rhizobiaceae</taxon>
        <taxon>Hoeflea</taxon>
    </lineage>
</organism>
<keyword evidence="10 11" id="KW-0961">Cell wall biogenesis/degradation</keyword>
<keyword evidence="1 11" id="KW-1003">Cell membrane</keyword>
<dbReference type="PANTHER" id="PTHR30400">
    <property type="entry name" value="MONOFUNCTIONAL BIOSYNTHETIC PEPTIDOGLYCAN TRANSGLYCOSYLASE"/>
    <property type="match status" value="1"/>
</dbReference>
<dbReference type="SUPFAM" id="SSF53955">
    <property type="entry name" value="Lysozyme-like"/>
    <property type="match status" value="1"/>
</dbReference>
<dbReference type="Gene3D" id="1.10.3810.10">
    <property type="entry name" value="Biosynthetic peptidoglycan transglycosylase-like"/>
    <property type="match status" value="1"/>
</dbReference>
<comment type="caution">
    <text evidence="13">The sequence shown here is derived from an EMBL/GenBank/DDBJ whole genome shotgun (WGS) entry which is preliminary data.</text>
</comment>
<comment type="pathway">
    <text evidence="11">Cell wall biogenesis; peptidoglycan biosynthesis.</text>
</comment>
<evidence type="ECO:0000256" key="10">
    <source>
        <dbReference type="ARBA" id="ARBA00023316"/>
    </source>
</evidence>
<evidence type="ECO:0000256" key="4">
    <source>
        <dbReference type="ARBA" id="ARBA00022679"/>
    </source>
</evidence>
<protein>
    <recommendedName>
        <fullName evidence="11">Biosynthetic peptidoglycan transglycosylase</fullName>
        <ecNumber evidence="11">2.4.99.28</ecNumber>
    </recommendedName>
    <alternativeName>
        <fullName evidence="11">Glycan polymerase</fullName>
    </alternativeName>
    <alternativeName>
        <fullName evidence="11">Peptidoglycan glycosyltransferase MtgA</fullName>
        <shortName evidence="11">PGT</shortName>
    </alternativeName>
</protein>
<sequence>MAVRIVLVIVLVPLILMLCYKPSFVHPVSTVMLRDAVLMRGYQREWVDFDDIAPALVQSVLMSEDGKYCFHDGVDWGAINLVIDEALEGERPRGASTIPMQTVKNLFLWSSRSYVRKVLEVPLAMAADTIWSKRRLMEIYLNVAEWAPGVYGIEAAAQHYYNVPAARLTRRQSAYLAVTLPNPYLRHPRKPSRGMVRLAGLAERRALQSGAYIKCLYD</sequence>
<keyword evidence="2 11" id="KW-0997">Cell inner membrane</keyword>
<evidence type="ECO:0000256" key="9">
    <source>
        <dbReference type="ARBA" id="ARBA00023136"/>
    </source>
</evidence>
<dbReference type="InterPro" id="IPR011812">
    <property type="entry name" value="Pep_trsgly"/>
</dbReference>
<keyword evidence="8 11" id="KW-1133">Transmembrane helix</keyword>
<evidence type="ECO:0000256" key="2">
    <source>
        <dbReference type="ARBA" id="ARBA00022519"/>
    </source>
</evidence>
<name>A0ABT4VLR4_9HYPH</name>
<dbReference type="InterPro" id="IPR036950">
    <property type="entry name" value="PBP_transglycosylase"/>
</dbReference>
<keyword evidence="14" id="KW-1185">Reference proteome</keyword>
<comment type="subcellular location">
    <subcellularLocation>
        <location evidence="11">Cell inner membrane</location>
        <topology evidence="11">Single-pass membrane protein</topology>
    </subcellularLocation>
</comment>
<dbReference type="Proteomes" id="UP001148313">
    <property type="component" value="Unassembled WGS sequence"/>
</dbReference>
<evidence type="ECO:0000256" key="5">
    <source>
        <dbReference type="ARBA" id="ARBA00022692"/>
    </source>
</evidence>
<keyword evidence="4 11" id="KW-0808">Transferase</keyword>
<dbReference type="Pfam" id="PF00912">
    <property type="entry name" value="Transgly"/>
    <property type="match status" value="1"/>
</dbReference>
<evidence type="ECO:0000256" key="1">
    <source>
        <dbReference type="ARBA" id="ARBA00022475"/>
    </source>
</evidence>
<dbReference type="EC" id="2.4.99.28" evidence="11"/>
<evidence type="ECO:0000313" key="14">
    <source>
        <dbReference type="Proteomes" id="UP001148313"/>
    </source>
</evidence>
<dbReference type="InterPro" id="IPR023346">
    <property type="entry name" value="Lysozyme-like_dom_sf"/>
</dbReference>
<evidence type="ECO:0000256" key="7">
    <source>
        <dbReference type="ARBA" id="ARBA00022984"/>
    </source>
</evidence>
<evidence type="ECO:0000313" key="13">
    <source>
        <dbReference type="EMBL" id="MDA4845658.1"/>
    </source>
</evidence>
<accession>A0ABT4VLR4</accession>
<dbReference type="PANTHER" id="PTHR30400:SF0">
    <property type="entry name" value="BIOSYNTHETIC PEPTIDOGLYCAN TRANSGLYCOSYLASE"/>
    <property type="match status" value="1"/>
</dbReference>
<evidence type="ECO:0000259" key="12">
    <source>
        <dbReference type="Pfam" id="PF00912"/>
    </source>
</evidence>
<keyword evidence="6 11" id="KW-0133">Cell shape</keyword>
<evidence type="ECO:0000256" key="3">
    <source>
        <dbReference type="ARBA" id="ARBA00022676"/>
    </source>
</evidence>
<feature type="domain" description="Glycosyl transferase family 51" evidence="12">
    <location>
        <begin position="41"/>
        <end position="191"/>
    </location>
</feature>
<comment type="similarity">
    <text evidence="11">Belongs to the glycosyltransferase 51 family.</text>
</comment>
<evidence type="ECO:0000256" key="8">
    <source>
        <dbReference type="ARBA" id="ARBA00022989"/>
    </source>
</evidence>
<comment type="function">
    <text evidence="11">Peptidoglycan polymerase that catalyzes glycan chain elongation from lipid-linked precursors.</text>
</comment>
<gene>
    <name evidence="11" type="primary">mtgA</name>
    <name evidence="13" type="ORF">OOZ53_09885</name>
</gene>
<evidence type="ECO:0000256" key="6">
    <source>
        <dbReference type="ARBA" id="ARBA00022960"/>
    </source>
</evidence>
<dbReference type="RefSeq" id="WP_271089541.1">
    <property type="nucleotide sequence ID" value="NZ_JAPJZH010000005.1"/>
</dbReference>
<dbReference type="HAMAP" id="MF_00766">
    <property type="entry name" value="PGT_MtgA"/>
    <property type="match status" value="1"/>
</dbReference>
<keyword evidence="3 11" id="KW-0328">Glycosyltransferase</keyword>
<dbReference type="InterPro" id="IPR001264">
    <property type="entry name" value="Glyco_trans_51"/>
</dbReference>
<proteinExistence type="inferred from homology"/>
<dbReference type="EMBL" id="JAPJZH010000005">
    <property type="protein sequence ID" value="MDA4845658.1"/>
    <property type="molecule type" value="Genomic_DNA"/>
</dbReference>
<keyword evidence="5 11" id="KW-0812">Transmembrane</keyword>
<keyword evidence="7 11" id="KW-0573">Peptidoglycan synthesis</keyword>
<keyword evidence="9 11" id="KW-0472">Membrane</keyword>